<dbReference type="InterPro" id="IPR036265">
    <property type="entry name" value="HIT-like_sf"/>
</dbReference>
<sequence>MSTDWRKDRIGSAIRGENPTVLRKLESGFAVMGDVQFLPGYSLLLADRPGIDRLTDLPRPERRAFLDGMDRLGEAVERACKAQDPAFIRINVEILGNADPYLHAHIWPRYEWERADIRIGPVWWYPPTTWQNPETFLGPQHDPLRAALRAELDALEPAV</sequence>
<evidence type="ECO:0000313" key="3">
    <source>
        <dbReference type="EMBL" id="MQY11525.1"/>
    </source>
</evidence>
<name>A0A7K0CDH7_9ACTN</name>
<comment type="caution">
    <text evidence="3">The sequence shown here is derived from an EMBL/GenBank/DDBJ whole genome shotgun (WGS) entry which is preliminary data.</text>
</comment>
<evidence type="ECO:0000313" key="4">
    <source>
        <dbReference type="Proteomes" id="UP000466345"/>
    </source>
</evidence>
<comment type="caution">
    <text evidence="1">Lacks conserved residue(s) required for the propagation of feature annotation.</text>
</comment>
<proteinExistence type="predicted"/>
<evidence type="ECO:0000256" key="1">
    <source>
        <dbReference type="PROSITE-ProRule" id="PRU00464"/>
    </source>
</evidence>
<dbReference type="PROSITE" id="PS51084">
    <property type="entry name" value="HIT_2"/>
    <property type="match status" value="1"/>
</dbReference>
<keyword evidence="4" id="KW-1185">Reference proteome</keyword>
<gene>
    <name evidence="3" type="ORF">SRB5_16440</name>
</gene>
<reference evidence="3 4" key="1">
    <citation type="submission" date="2019-10" db="EMBL/GenBank/DDBJ databases">
        <title>Streptomyces smaragdinus sp. nov. and Streptomyces fabii sp. nov., isolated from the gut of fungus growing-termite Macrotermes natalensis.</title>
        <authorList>
            <person name="Schwitalla J."/>
            <person name="Benndorf R."/>
            <person name="Martin K."/>
            <person name="De Beer W."/>
            <person name="Kaster A.-K."/>
            <person name="Vollmers J."/>
            <person name="Poulsen M."/>
            <person name="Beemelmanns C."/>
        </authorList>
    </citation>
    <scope>NUCLEOTIDE SEQUENCE [LARGE SCALE GENOMIC DNA]</scope>
    <source>
        <strain evidence="3 4">RB5</strain>
    </source>
</reference>
<dbReference type="Pfam" id="PF01230">
    <property type="entry name" value="HIT"/>
    <property type="match status" value="1"/>
</dbReference>
<dbReference type="OrthoDB" id="9784774at2"/>
<feature type="domain" description="HIT" evidence="2">
    <location>
        <begin position="9"/>
        <end position="119"/>
    </location>
</feature>
<dbReference type="SUPFAM" id="SSF54197">
    <property type="entry name" value="HIT-like"/>
    <property type="match status" value="1"/>
</dbReference>
<protein>
    <recommendedName>
        <fullName evidence="2">HIT domain-containing protein</fullName>
    </recommendedName>
</protein>
<dbReference type="GO" id="GO:0003824">
    <property type="term" value="F:catalytic activity"/>
    <property type="evidence" value="ECO:0007669"/>
    <property type="project" value="InterPro"/>
</dbReference>
<dbReference type="Gene3D" id="3.30.428.10">
    <property type="entry name" value="HIT-like"/>
    <property type="match status" value="1"/>
</dbReference>
<dbReference type="InterPro" id="IPR011146">
    <property type="entry name" value="HIT-like"/>
</dbReference>
<accession>A0A7K0CDH7</accession>
<dbReference type="AlphaFoldDB" id="A0A7K0CDH7"/>
<dbReference type="Proteomes" id="UP000466345">
    <property type="component" value="Unassembled WGS sequence"/>
</dbReference>
<organism evidence="3 4">
    <name type="scientific">Streptomyces smaragdinus</name>
    <dbReference type="NCBI Taxonomy" id="2585196"/>
    <lineage>
        <taxon>Bacteria</taxon>
        <taxon>Bacillati</taxon>
        <taxon>Actinomycetota</taxon>
        <taxon>Actinomycetes</taxon>
        <taxon>Kitasatosporales</taxon>
        <taxon>Streptomycetaceae</taxon>
        <taxon>Streptomyces</taxon>
    </lineage>
</organism>
<evidence type="ECO:0000259" key="2">
    <source>
        <dbReference type="PROSITE" id="PS51084"/>
    </source>
</evidence>
<dbReference type="EMBL" id="WEGJ01000003">
    <property type="protein sequence ID" value="MQY11525.1"/>
    <property type="molecule type" value="Genomic_DNA"/>
</dbReference>
<dbReference type="RefSeq" id="WP_153450764.1">
    <property type="nucleotide sequence ID" value="NZ_WEGJ01000003.1"/>
</dbReference>